<dbReference type="EMBL" id="AP023343">
    <property type="protein sequence ID" value="BCI85371.1"/>
    <property type="molecule type" value="Genomic_DNA"/>
</dbReference>
<sequence>MDLHGDAIDDLRGGRLAAHHGADHGFEIAPGVMISSVGAMRVLSLLLRTGPRAA</sequence>
<dbReference type="Proteomes" id="UP000516380">
    <property type="component" value="Chromosome"/>
</dbReference>
<organism evidence="1 2">
    <name type="scientific">Mycobacterium kansasii</name>
    <dbReference type="NCBI Taxonomy" id="1768"/>
    <lineage>
        <taxon>Bacteria</taxon>
        <taxon>Bacillati</taxon>
        <taxon>Actinomycetota</taxon>
        <taxon>Actinomycetes</taxon>
        <taxon>Mycobacteriales</taxon>
        <taxon>Mycobacteriaceae</taxon>
        <taxon>Mycobacterium</taxon>
    </lineage>
</organism>
<dbReference type="AlphaFoldDB" id="A0A7G1I2V3"/>
<gene>
    <name evidence="1" type="ORF">NIIDMKKI_05770</name>
</gene>
<proteinExistence type="predicted"/>
<protein>
    <submittedName>
        <fullName evidence="1">Uncharacterized protein</fullName>
    </submittedName>
</protein>
<evidence type="ECO:0000313" key="2">
    <source>
        <dbReference type="Proteomes" id="UP000516380"/>
    </source>
</evidence>
<accession>A0A7G1I2V3</accession>
<keyword evidence="2" id="KW-1185">Reference proteome</keyword>
<name>A0A7G1I2V3_MYCKA</name>
<evidence type="ECO:0000313" key="1">
    <source>
        <dbReference type="EMBL" id="BCI85371.1"/>
    </source>
</evidence>
<reference evidence="1 2" key="1">
    <citation type="submission" date="2020-07" db="EMBL/GenBank/DDBJ databases">
        <title>Mycobacterium kansasii (former subtype) with zoonotic potential isolated from diseased indoor pet cat, Japan.</title>
        <authorList>
            <person name="Fukano H."/>
            <person name="Terazono T."/>
            <person name="Hoshino Y."/>
        </authorList>
    </citation>
    <scope>NUCLEOTIDE SEQUENCE [LARGE SCALE GENOMIC DNA]</scope>
    <source>
        <strain evidence="1 2">Kuro-I</strain>
    </source>
</reference>